<feature type="transmembrane region" description="Helical" evidence="2">
    <location>
        <begin position="209"/>
        <end position="239"/>
    </location>
</feature>
<feature type="region of interest" description="Disordered" evidence="1">
    <location>
        <begin position="1"/>
        <end position="56"/>
    </location>
</feature>
<dbReference type="PANTHER" id="PTHR33133:SF1">
    <property type="entry name" value="EXPRESSED PROTEIN-RELATED"/>
    <property type="match status" value="1"/>
</dbReference>
<organism evidence="3 4">
    <name type="scientific">Streptomyces hebeiensis</name>
    <dbReference type="NCBI Taxonomy" id="229486"/>
    <lineage>
        <taxon>Bacteria</taxon>
        <taxon>Bacillati</taxon>
        <taxon>Actinomycetota</taxon>
        <taxon>Actinomycetes</taxon>
        <taxon>Kitasatosporales</taxon>
        <taxon>Streptomycetaceae</taxon>
        <taxon>Streptomyces</taxon>
    </lineage>
</organism>
<proteinExistence type="predicted"/>
<keyword evidence="2" id="KW-1133">Transmembrane helix</keyword>
<dbReference type="Proteomes" id="UP001501371">
    <property type="component" value="Unassembled WGS sequence"/>
</dbReference>
<name>A0ABP4FB57_9ACTN</name>
<evidence type="ECO:0000256" key="1">
    <source>
        <dbReference type="SAM" id="MobiDB-lite"/>
    </source>
</evidence>
<keyword evidence="4" id="KW-1185">Reference proteome</keyword>
<dbReference type="PANTHER" id="PTHR33133">
    <property type="entry name" value="OS08G0107100 PROTEIN-RELATED"/>
    <property type="match status" value="1"/>
</dbReference>
<dbReference type="RefSeq" id="WP_344273811.1">
    <property type="nucleotide sequence ID" value="NZ_BAAAKV010000016.1"/>
</dbReference>
<protein>
    <recommendedName>
        <fullName evidence="5">Glycerophosphoryl diester phosphodiesterase membrane domain-containing protein</fullName>
    </recommendedName>
</protein>
<evidence type="ECO:0008006" key="5">
    <source>
        <dbReference type="Google" id="ProtNLM"/>
    </source>
</evidence>
<dbReference type="EMBL" id="BAAAKV010000016">
    <property type="protein sequence ID" value="GAA1164775.1"/>
    <property type="molecule type" value="Genomic_DNA"/>
</dbReference>
<keyword evidence="2" id="KW-0812">Transmembrane</keyword>
<feature type="transmembrane region" description="Helical" evidence="2">
    <location>
        <begin position="245"/>
        <end position="269"/>
    </location>
</feature>
<evidence type="ECO:0000313" key="4">
    <source>
        <dbReference type="Proteomes" id="UP001501371"/>
    </source>
</evidence>
<feature type="transmembrane region" description="Helical" evidence="2">
    <location>
        <begin position="78"/>
        <end position="97"/>
    </location>
</feature>
<sequence>MTEGTGPGGGPYGGAPPGGGGSYGSGPHQGGGPHGGGPYGGGPYGNGPYGGGPQGGGPYGGGPYGWGGWPPPPPKPGVIPLGPLGLSDILTGAFATFGRYWKQLFGVTVVVYAVAALVVAAAAGLAYAVAGDDLRHLFDLPSGQDPDWDDLRPLVIPFAGLCAFAVLVLLAATAMVQAVCPAIAQEAVLGRRTTFGAVWRRALARVPAVLGTVVLIGLIGLLPVALLLLGIGATVLTYAVAEAQWAGWLMALGFLGALAAAPLATWLWIRYSLASTVAVTETQGATASLRRSAALVRGSWWRIFGICLLVYLMAGFAGMVIRQLLTLLGLLPGMFTAGDIGPEASPGAIALGIGGYLLLALIGQLVSQVITTTFPQLVLALLYVDQRIRKENLAPALVEAASAPAPS</sequence>
<evidence type="ECO:0000313" key="3">
    <source>
        <dbReference type="EMBL" id="GAA1164775.1"/>
    </source>
</evidence>
<accession>A0ABP4FB57</accession>
<gene>
    <name evidence="3" type="ORF">GCM10009654_22040</name>
</gene>
<comment type="caution">
    <text evidence="3">The sequence shown here is derived from an EMBL/GenBank/DDBJ whole genome shotgun (WGS) entry which is preliminary data.</text>
</comment>
<reference evidence="4" key="1">
    <citation type="journal article" date="2019" name="Int. J. Syst. Evol. Microbiol.">
        <title>The Global Catalogue of Microorganisms (GCM) 10K type strain sequencing project: providing services to taxonomists for standard genome sequencing and annotation.</title>
        <authorList>
            <consortium name="The Broad Institute Genomics Platform"/>
            <consortium name="The Broad Institute Genome Sequencing Center for Infectious Disease"/>
            <person name="Wu L."/>
            <person name="Ma J."/>
        </authorList>
    </citation>
    <scope>NUCLEOTIDE SEQUENCE [LARGE SCALE GENOMIC DNA]</scope>
    <source>
        <strain evidence="4">JCM 12696</strain>
    </source>
</reference>
<keyword evidence="2" id="KW-0472">Membrane</keyword>
<feature type="transmembrane region" description="Helical" evidence="2">
    <location>
        <begin position="154"/>
        <end position="176"/>
    </location>
</feature>
<feature type="transmembrane region" description="Helical" evidence="2">
    <location>
        <begin position="104"/>
        <end position="130"/>
    </location>
</feature>
<evidence type="ECO:0000256" key="2">
    <source>
        <dbReference type="SAM" id="Phobius"/>
    </source>
</evidence>
<feature type="transmembrane region" description="Helical" evidence="2">
    <location>
        <begin position="300"/>
        <end position="321"/>
    </location>
</feature>